<gene>
    <name evidence="3" type="ORF">M413DRAFT_214238</name>
</gene>
<reference evidence="3 4" key="1">
    <citation type="submission" date="2014-04" db="EMBL/GenBank/DDBJ databases">
        <authorList>
            <consortium name="DOE Joint Genome Institute"/>
            <person name="Kuo A."/>
            <person name="Gay G."/>
            <person name="Dore J."/>
            <person name="Kohler A."/>
            <person name="Nagy L.G."/>
            <person name="Floudas D."/>
            <person name="Copeland A."/>
            <person name="Barry K.W."/>
            <person name="Cichocki N."/>
            <person name="Veneault-Fourrey C."/>
            <person name="LaButti K."/>
            <person name="Lindquist E.A."/>
            <person name="Lipzen A."/>
            <person name="Lundell T."/>
            <person name="Morin E."/>
            <person name="Murat C."/>
            <person name="Sun H."/>
            <person name="Tunlid A."/>
            <person name="Henrissat B."/>
            <person name="Grigoriev I.V."/>
            <person name="Hibbett D.S."/>
            <person name="Martin F."/>
            <person name="Nordberg H.P."/>
            <person name="Cantor M.N."/>
            <person name="Hua S.X."/>
        </authorList>
    </citation>
    <scope>NUCLEOTIDE SEQUENCE [LARGE SCALE GENOMIC DNA]</scope>
    <source>
        <strain evidence="4">h7</strain>
    </source>
</reference>
<dbReference type="GO" id="GO:0006281">
    <property type="term" value="P:DNA repair"/>
    <property type="evidence" value="ECO:0007669"/>
    <property type="project" value="UniProtKB-KW"/>
</dbReference>
<dbReference type="EMBL" id="KN831769">
    <property type="protein sequence ID" value="KIM47916.1"/>
    <property type="molecule type" value="Genomic_DNA"/>
</dbReference>
<dbReference type="AlphaFoldDB" id="A0A0C3CVM9"/>
<proteinExistence type="inferred from homology"/>
<dbReference type="EC" id="5.6.2.3" evidence="1"/>
<comment type="cofactor">
    <cofactor evidence="1">
        <name>Mg(2+)</name>
        <dbReference type="ChEBI" id="CHEBI:18420"/>
    </cofactor>
</comment>
<dbReference type="PANTHER" id="PTHR47642:SF5">
    <property type="entry name" value="ATP-DEPENDENT DNA HELICASE"/>
    <property type="match status" value="1"/>
</dbReference>
<keyword evidence="1" id="KW-0547">Nucleotide-binding</keyword>
<comment type="similarity">
    <text evidence="1">Belongs to the helicase family.</text>
</comment>
<dbReference type="HOGENOM" id="CLU_129093_0_0_1"/>
<keyword evidence="1" id="KW-0347">Helicase</keyword>
<comment type="catalytic activity">
    <reaction evidence="1">
        <text>ATP + H2O = ADP + phosphate + H(+)</text>
        <dbReference type="Rhea" id="RHEA:13065"/>
        <dbReference type="ChEBI" id="CHEBI:15377"/>
        <dbReference type="ChEBI" id="CHEBI:15378"/>
        <dbReference type="ChEBI" id="CHEBI:30616"/>
        <dbReference type="ChEBI" id="CHEBI:43474"/>
        <dbReference type="ChEBI" id="CHEBI:456216"/>
        <dbReference type="EC" id="5.6.2.3"/>
    </reaction>
</comment>
<keyword evidence="4" id="KW-1185">Reference proteome</keyword>
<organism evidence="3 4">
    <name type="scientific">Hebeloma cylindrosporum</name>
    <dbReference type="NCBI Taxonomy" id="76867"/>
    <lineage>
        <taxon>Eukaryota</taxon>
        <taxon>Fungi</taxon>
        <taxon>Dikarya</taxon>
        <taxon>Basidiomycota</taxon>
        <taxon>Agaricomycotina</taxon>
        <taxon>Agaricomycetes</taxon>
        <taxon>Agaricomycetidae</taxon>
        <taxon>Agaricales</taxon>
        <taxon>Agaricineae</taxon>
        <taxon>Hymenogastraceae</taxon>
        <taxon>Hebeloma</taxon>
    </lineage>
</organism>
<keyword evidence="1" id="KW-0227">DNA damage</keyword>
<evidence type="ECO:0000259" key="2">
    <source>
        <dbReference type="Pfam" id="PF05970"/>
    </source>
</evidence>
<dbReference type="InterPro" id="IPR051055">
    <property type="entry name" value="PIF1_helicase"/>
</dbReference>
<dbReference type="Pfam" id="PF05970">
    <property type="entry name" value="PIF1"/>
    <property type="match status" value="1"/>
</dbReference>
<sequence>MMDGTLFDKLEYIARVVRKSSEPFGSIQLVLSGDFFQLPPVPDQSFEYKKPSLYAFDAKTWSKCISRPIFLTKVFRQKDDGDLYLCLFPIPKNETFCPAFVGILTNMRHGTLTIEDVQQLRSLSRPLHYPDGIEPSQLFPLRRDVEGCNNDRLKELTGVQHIYQAMDSAGYDVYGMPISRENAQSLLDRMIAAPIIPLKVLAGVIPNNWITDVDFDR</sequence>
<reference evidence="4" key="2">
    <citation type="submission" date="2015-01" db="EMBL/GenBank/DDBJ databases">
        <title>Evolutionary Origins and Diversification of the Mycorrhizal Mutualists.</title>
        <authorList>
            <consortium name="DOE Joint Genome Institute"/>
            <consortium name="Mycorrhizal Genomics Consortium"/>
            <person name="Kohler A."/>
            <person name="Kuo A."/>
            <person name="Nagy L.G."/>
            <person name="Floudas D."/>
            <person name="Copeland A."/>
            <person name="Barry K.W."/>
            <person name="Cichocki N."/>
            <person name="Veneault-Fourrey C."/>
            <person name="LaButti K."/>
            <person name="Lindquist E.A."/>
            <person name="Lipzen A."/>
            <person name="Lundell T."/>
            <person name="Morin E."/>
            <person name="Murat C."/>
            <person name="Riley R."/>
            <person name="Ohm R."/>
            <person name="Sun H."/>
            <person name="Tunlid A."/>
            <person name="Henrissat B."/>
            <person name="Grigoriev I.V."/>
            <person name="Hibbett D.S."/>
            <person name="Martin F."/>
        </authorList>
    </citation>
    <scope>NUCLEOTIDE SEQUENCE [LARGE SCALE GENOMIC DNA]</scope>
    <source>
        <strain evidence="4">h7</strain>
    </source>
</reference>
<accession>A0A0C3CVM9</accession>
<evidence type="ECO:0000256" key="1">
    <source>
        <dbReference type="RuleBase" id="RU363044"/>
    </source>
</evidence>
<dbReference type="OrthoDB" id="432234at2759"/>
<evidence type="ECO:0000313" key="4">
    <source>
        <dbReference type="Proteomes" id="UP000053424"/>
    </source>
</evidence>
<dbReference type="InterPro" id="IPR027417">
    <property type="entry name" value="P-loop_NTPase"/>
</dbReference>
<dbReference type="PANTHER" id="PTHR47642">
    <property type="entry name" value="ATP-DEPENDENT DNA HELICASE"/>
    <property type="match status" value="1"/>
</dbReference>
<feature type="domain" description="DNA helicase Pif1-like DEAD-box helicase" evidence="2">
    <location>
        <begin position="1"/>
        <end position="80"/>
    </location>
</feature>
<keyword evidence="1" id="KW-0234">DNA repair</keyword>
<keyword evidence="1" id="KW-0378">Hydrolase</keyword>
<keyword evidence="1" id="KW-0067">ATP-binding</keyword>
<protein>
    <recommendedName>
        <fullName evidence="1">ATP-dependent DNA helicase</fullName>
        <ecNumber evidence="1">5.6.2.3</ecNumber>
    </recommendedName>
</protein>
<dbReference type="GO" id="GO:0005524">
    <property type="term" value="F:ATP binding"/>
    <property type="evidence" value="ECO:0007669"/>
    <property type="project" value="UniProtKB-KW"/>
</dbReference>
<dbReference type="STRING" id="686832.A0A0C3CVM9"/>
<dbReference type="InterPro" id="IPR010285">
    <property type="entry name" value="DNA_helicase_pif1-like_DEAD"/>
</dbReference>
<evidence type="ECO:0000313" key="3">
    <source>
        <dbReference type="EMBL" id="KIM47916.1"/>
    </source>
</evidence>
<dbReference type="GO" id="GO:0000723">
    <property type="term" value="P:telomere maintenance"/>
    <property type="evidence" value="ECO:0007669"/>
    <property type="project" value="InterPro"/>
</dbReference>
<dbReference type="GO" id="GO:0043139">
    <property type="term" value="F:5'-3' DNA helicase activity"/>
    <property type="evidence" value="ECO:0007669"/>
    <property type="project" value="UniProtKB-EC"/>
</dbReference>
<dbReference type="SUPFAM" id="SSF52540">
    <property type="entry name" value="P-loop containing nucleoside triphosphate hydrolases"/>
    <property type="match status" value="1"/>
</dbReference>
<keyword evidence="1" id="KW-0233">DNA recombination</keyword>
<name>A0A0C3CVM9_HEBCY</name>
<dbReference type="Proteomes" id="UP000053424">
    <property type="component" value="Unassembled WGS sequence"/>
</dbReference>
<dbReference type="GO" id="GO:0006310">
    <property type="term" value="P:DNA recombination"/>
    <property type="evidence" value="ECO:0007669"/>
    <property type="project" value="UniProtKB-KW"/>
</dbReference>
<dbReference type="GO" id="GO:0016887">
    <property type="term" value="F:ATP hydrolysis activity"/>
    <property type="evidence" value="ECO:0007669"/>
    <property type="project" value="RHEA"/>
</dbReference>